<dbReference type="GO" id="GO:0004930">
    <property type="term" value="F:G protein-coupled receptor activity"/>
    <property type="evidence" value="ECO:0007669"/>
    <property type="project" value="UniProtKB-KW"/>
</dbReference>
<evidence type="ECO:0000256" key="1">
    <source>
        <dbReference type="ARBA" id="ARBA00004651"/>
    </source>
</evidence>
<evidence type="ECO:0000313" key="14">
    <source>
        <dbReference type="Proteomes" id="UP001163046"/>
    </source>
</evidence>
<dbReference type="InterPro" id="IPR008365">
    <property type="entry name" value="Prostanoid_rcpt"/>
</dbReference>
<feature type="region of interest" description="Disordered" evidence="10">
    <location>
        <begin position="185"/>
        <end position="217"/>
    </location>
</feature>
<feature type="transmembrane region" description="Helical" evidence="11">
    <location>
        <begin position="147"/>
        <end position="169"/>
    </location>
</feature>
<keyword evidence="8" id="KW-0325">Glycoprotein</keyword>
<keyword evidence="5" id="KW-0297">G-protein coupled receptor</keyword>
<feature type="transmembrane region" description="Helical" evidence="11">
    <location>
        <begin position="62"/>
        <end position="87"/>
    </location>
</feature>
<evidence type="ECO:0000256" key="3">
    <source>
        <dbReference type="ARBA" id="ARBA00022692"/>
    </source>
</evidence>
<evidence type="ECO:0000256" key="10">
    <source>
        <dbReference type="SAM" id="MobiDB-lite"/>
    </source>
</evidence>
<evidence type="ECO:0000256" key="9">
    <source>
        <dbReference type="ARBA" id="ARBA00023224"/>
    </source>
</evidence>
<keyword evidence="9" id="KW-0807">Transducer</keyword>
<feature type="transmembrane region" description="Helical" evidence="11">
    <location>
        <begin position="24"/>
        <end position="50"/>
    </location>
</feature>
<keyword evidence="6 11" id="KW-0472">Membrane</keyword>
<evidence type="ECO:0000256" key="8">
    <source>
        <dbReference type="ARBA" id="ARBA00023180"/>
    </source>
</evidence>
<protein>
    <recommendedName>
        <fullName evidence="12">G-protein coupled receptors family 1 profile domain-containing protein</fullName>
    </recommendedName>
</protein>
<dbReference type="OrthoDB" id="5989210at2759"/>
<comment type="subcellular location">
    <subcellularLocation>
        <location evidence="1">Cell membrane</location>
        <topology evidence="1">Multi-pass membrane protein</topology>
    </subcellularLocation>
</comment>
<dbReference type="EMBL" id="MU827332">
    <property type="protein sequence ID" value="KAJ7354857.1"/>
    <property type="molecule type" value="Genomic_DNA"/>
</dbReference>
<evidence type="ECO:0000259" key="12">
    <source>
        <dbReference type="PROSITE" id="PS50262"/>
    </source>
</evidence>
<feature type="transmembrane region" description="Helical" evidence="11">
    <location>
        <begin position="228"/>
        <end position="245"/>
    </location>
</feature>
<dbReference type="InterPro" id="IPR000276">
    <property type="entry name" value="GPCR_Rhodpsn"/>
</dbReference>
<keyword evidence="2" id="KW-1003">Cell membrane</keyword>
<comment type="caution">
    <text evidence="13">The sequence shown here is derived from an EMBL/GenBank/DDBJ whole genome shotgun (WGS) entry which is preliminary data.</text>
</comment>
<accession>A0A9W9YK45</accession>
<dbReference type="Gene3D" id="1.20.1070.10">
    <property type="entry name" value="Rhodopsin 7-helix transmembrane proteins"/>
    <property type="match status" value="1"/>
</dbReference>
<organism evidence="13 14">
    <name type="scientific">Desmophyllum pertusum</name>
    <dbReference type="NCBI Taxonomy" id="174260"/>
    <lineage>
        <taxon>Eukaryota</taxon>
        <taxon>Metazoa</taxon>
        <taxon>Cnidaria</taxon>
        <taxon>Anthozoa</taxon>
        <taxon>Hexacorallia</taxon>
        <taxon>Scleractinia</taxon>
        <taxon>Caryophylliina</taxon>
        <taxon>Caryophylliidae</taxon>
        <taxon>Desmophyllum</taxon>
    </lineage>
</organism>
<dbReference type="CDD" id="cd00637">
    <property type="entry name" value="7tm_classA_rhodopsin-like"/>
    <property type="match status" value="1"/>
</dbReference>
<gene>
    <name evidence="13" type="ORF">OS493_029864</name>
</gene>
<evidence type="ECO:0000256" key="5">
    <source>
        <dbReference type="ARBA" id="ARBA00023040"/>
    </source>
</evidence>
<evidence type="ECO:0000256" key="4">
    <source>
        <dbReference type="ARBA" id="ARBA00022989"/>
    </source>
</evidence>
<reference evidence="13" key="1">
    <citation type="submission" date="2023-01" db="EMBL/GenBank/DDBJ databases">
        <title>Genome assembly of the deep-sea coral Lophelia pertusa.</title>
        <authorList>
            <person name="Herrera S."/>
            <person name="Cordes E."/>
        </authorList>
    </citation>
    <scope>NUCLEOTIDE SEQUENCE</scope>
    <source>
        <strain evidence="13">USNM1676648</strain>
        <tissue evidence="13">Polyp</tissue>
    </source>
</reference>
<keyword evidence="3 11" id="KW-0812">Transmembrane</keyword>
<dbReference type="Proteomes" id="UP001163046">
    <property type="component" value="Unassembled WGS sequence"/>
</dbReference>
<evidence type="ECO:0000256" key="7">
    <source>
        <dbReference type="ARBA" id="ARBA00023170"/>
    </source>
</evidence>
<dbReference type="PRINTS" id="PR00237">
    <property type="entry name" value="GPCRRHODOPSN"/>
</dbReference>
<keyword evidence="4 11" id="KW-1133">Transmembrane helix</keyword>
<dbReference type="Pfam" id="PF00001">
    <property type="entry name" value="7tm_1"/>
    <property type="match status" value="1"/>
</dbReference>
<dbReference type="AlphaFoldDB" id="A0A9W9YK45"/>
<evidence type="ECO:0000256" key="6">
    <source>
        <dbReference type="ARBA" id="ARBA00023136"/>
    </source>
</evidence>
<name>A0A9W9YK45_9CNID</name>
<feature type="transmembrane region" description="Helical" evidence="11">
    <location>
        <begin position="107"/>
        <end position="127"/>
    </location>
</feature>
<evidence type="ECO:0000256" key="11">
    <source>
        <dbReference type="SAM" id="Phobius"/>
    </source>
</evidence>
<dbReference type="InterPro" id="IPR017452">
    <property type="entry name" value="GPCR_Rhodpsn_7TM"/>
</dbReference>
<proteinExistence type="predicted"/>
<evidence type="ECO:0000313" key="13">
    <source>
        <dbReference type="EMBL" id="KAJ7354857.1"/>
    </source>
</evidence>
<dbReference type="GO" id="GO:0005886">
    <property type="term" value="C:plasma membrane"/>
    <property type="evidence" value="ECO:0007669"/>
    <property type="project" value="UniProtKB-SubCell"/>
</dbReference>
<feature type="domain" description="G-protein coupled receptors family 1 profile" evidence="12">
    <location>
        <begin position="4"/>
        <end position="264"/>
    </location>
</feature>
<keyword evidence="14" id="KW-1185">Reference proteome</keyword>
<dbReference type="SUPFAM" id="SSF81321">
    <property type="entry name" value="Family A G protein-coupled receptor-like"/>
    <property type="match status" value="1"/>
</dbReference>
<keyword evidence="7" id="KW-0675">Receptor</keyword>
<sequence>MNQYRATNVVTMVMISKQWIITDILLLSLSTADFVGGAFPLQLVIFMNYFVQKNWTAFLCGLYIVVVNSLRFASAGTVTLMAIERAFMILSPFKYHTTITTSRAKKLVIFTWLNAVFFASLPFMGVGKSGYEDGKCFYHLPDLGRTYAILIVTVSFVLLTTVLVCYIAIKSSSTQFIKRQTTMDNKNKSAGTDLSRGTNPEVSGCERARERRKSNPSGVREIQRLSRMMAVVVILYYVSWLPILVSKSVGKRWEFLKTSNLQQS</sequence>
<dbReference type="PANTHER" id="PTHR11866">
    <property type="entry name" value="G-PROTEIN COUPLED RECEPTOR FAMILY 1 MEMBER"/>
    <property type="match status" value="1"/>
</dbReference>
<evidence type="ECO:0000256" key="2">
    <source>
        <dbReference type="ARBA" id="ARBA00022475"/>
    </source>
</evidence>
<feature type="compositionally biased region" description="Polar residues" evidence="10">
    <location>
        <begin position="185"/>
        <end position="201"/>
    </location>
</feature>
<dbReference type="PROSITE" id="PS50262">
    <property type="entry name" value="G_PROTEIN_RECEP_F1_2"/>
    <property type="match status" value="1"/>
</dbReference>